<dbReference type="Proteomes" id="UP000244441">
    <property type="component" value="Chromosome"/>
</dbReference>
<comment type="similarity">
    <text evidence="17">Belongs to the NnrD/CARKD family.</text>
</comment>
<dbReference type="EMBL" id="CP026604">
    <property type="protein sequence ID" value="AWB68500.1"/>
    <property type="molecule type" value="Genomic_DNA"/>
</dbReference>
<dbReference type="InterPro" id="IPR029056">
    <property type="entry name" value="Ribokinase-like"/>
</dbReference>
<keyword evidence="12 17" id="KW-0456">Lyase</keyword>
<gene>
    <name evidence="18" type="primary">nnrE</name>
    <name evidence="17" type="synonym">nnrD</name>
    <name evidence="22" type="ORF">C2869_19770</name>
</gene>
<evidence type="ECO:0000256" key="13">
    <source>
        <dbReference type="ARBA" id="ARBA00023268"/>
    </source>
</evidence>
<evidence type="ECO:0000256" key="9">
    <source>
        <dbReference type="ARBA" id="ARBA00022958"/>
    </source>
</evidence>
<keyword evidence="23" id="KW-1185">Reference proteome</keyword>
<feature type="domain" description="YjeF N-terminal" evidence="21">
    <location>
        <begin position="16"/>
        <end position="218"/>
    </location>
</feature>
<dbReference type="PROSITE" id="PS51385">
    <property type="entry name" value="YJEF_N"/>
    <property type="match status" value="1"/>
</dbReference>
<sequence length="498" mass="52782">MITSSLPLAVYTPEQVRNQEAQAAIANNLSLYQLMLNAGQATFSLVQAIYRQPAKMLVVCGAGNNGGDGFVIAKLAKLAGWHIDVMSMPDCPPYKGDALTAYNDYIALGRNVLPSEQIQFNQYDVIIDAILGTGALRPLAASWSTIVDNINQASALTISVDIPSGLNATTGAILGNAIIADHTVTFIGVKSGLLTAKAADHVGTLHFADLTVANTFEQQNKPYYRRSEWSELRSLLPARKRASYKGVFGHVVCIGGDKGMAGAIKMAAESCLRSGAGLVSVITHPDNVLQVANGRPELMVFGVNGLEQTSQELIDKADVVLAGPGMGRTGWANGLMSHICRLNKPMVIDADGLNWLAEHPHKNTQWILTPHTGEAARLMAQNTDKIELDRYAANYEISARYGGISILKGAGTLITSSQQTHICTAGNPGMSSAGMGDVLAGICAAMLAQQPAHQYSRFQAAELAVCLHAAAGDLAAQTGERGMIASDLIAHIRTLVNP</sequence>
<feature type="binding site" evidence="18">
    <location>
        <position position="161"/>
    </location>
    <ligand>
        <name>(6S)-NADPHX</name>
        <dbReference type="ChEBI" id="CHEBI:64076"/>
    </ligand>
</feature>
<dbReference type="Pfam" id="PF01256">
    <property type="entry name" value="Carb_kinase"/>
    <property type="match status" value="1"/>
</dbReference>
<feature type="domain" description="YjeF C-terminal" evidence="20">
    <location>
        <begin position="228"/>
        <end position="498"/>
    </location>
</feature>
<feature type="binding site" evidence="18">
    <location>
        <position position="65"/>
    </location>
    <ligand>
        <name>K(+)</name>
        <dbReference type="ChEBI" id="CHEBI:29103"/>
    </ligand>
</feature>
<comment type="similarity">
    <text evidence="4 19">In the C-terminal section; belongs to the NnrD/CARKD family.</text>
</comment>
<keyword evidence="7 17" id="KW-0067">ATP-binding</keyword>
<keyword evidence="6 17" id="KW-0547">Nucleotide-binding</keyword>
<evidence type="ECO:0000256" key="19">
    <source>
        <dbReference type="PIRNR" id="PIRNR017184"/>
    </source>
</evidence>
<comment type="caution">
    <text evidence="18">Lacks conserved residue(s) required for the propagation of feature annotation.</text>
</comment>
<evidence type="ECO:0000256" key="1">
    <source>
        <dbReference type="ARBA" id="ARBA00000013"/>
    </source>
</evidence>
<dbReference type="HAMAP" id="MF_01966">
    <property type="entry name" value="NADHX_epimerase"/>
    <property type="match status" value="1"/>
</dbReference>
<dbReference type="GO" id="GO:0052856">
    <property type="term" value="F:NAD(P)HX epimerase activity"/>
    <property type="evidence" value="ECO:0007669"/>
    <property type="project" value="UniProtKB-UniRule"/>
</dbReference>
<evidence type="ECO:0000313" key="22">
    <source>
        <dbReference type="EMBL" id="AWB68500.1"/>
    </source>
</evidence>
<keyword evidence="8 17" id="KW-0521">NADP</keyword>
<dbReference type="Gene3D" id="3.40.1190.20">
    <property type="match status" value="1"/>
</dbReference>
<dbReference type="GO" id="GO:0052855">
    <property type="term" value="F:ADP-dependent NAD(P)H-hydrate dehydratase activity"/>
    <property type="evidence" value="ECO:0007669"/>
    <property type="project" value="UniProtKB-UniRule"/>
</dbReference>
<dbReference type="CDD" id="cd01171">
    <property type="entry name" value="YXKO-related"/>
    <property type="match status" value="1"/>
</dbReference>
<proteinExistence type="inferred from homology"/>
<feature type="binding site" evidence="18">
    <location>
        <begin position="132"/>
        <end position="138"/>
    </location>
    <ligand>
        <name>(6S)-NADPHX</name>
        <dbReference type="ChEBI" id="CHEBI:64076"/>
    </ligand>
</feature>
<dbReference type="GO" id="GO:0110051">
    <property type="term" value="P:metabolite repair"/>
    <property type="evidence" value="ECO:0007669"/>
    <property type="project" value="TreeGrafter"/>
</dbReference>
<evidence type="ECO:0000256" key="4">
    <source>
        <dbReference type="ARBA" id="ARBA00009524"/>
    </source>
</evidence>
<feature type="binding site" evidence="18">
    <location>
        <position position="128"/>
    </location>
    <ligand>
        <name>K(+)</name>
        <dbReference type="ChEBI" id="CHEBI:29103"/>
    </ligand>
</feature>
<feature type="binding site" evidence="18">
    <location>
        <begin position="64"/>
        <end position="68"/>
    </location>
    <ligand>
        <name>(6S)-NADPHX</name>
        <dbReference type="ChEBI" id="CHEBI:64076"/>
    </ligand>
</feature>
<feature type="binding site" evidence="17">
    <location>
        <position position="371"/>
    </location>
    <ligand>
        <name>(6S)-NADPHX</name>
        <dbReference type="ChEBI" id="CHEBI:64076"/>
    </ligand>
</feature>
<comment type="function">
    <text evidence="18">Catalyzes the epimerization of the S- and R-forms of NAD(P)HX, a damaged form of NAD(P)H that is a result of enzymatic or heat-dependent hydration. This is a prerequisite for the S-specific NAD(P)H-hydrate dehydratase to allow the repair of both epimers of NAD(P)HX.</text>
</comment>
<feature type="binding site" evidence="17">
    <location>
        <position position="436"/>
    </location>
    <ligand>
        <name>AMP</name>
        <dbReference type="ChEBI" id="CHEBI:456215"/>
    </ligand>
</feature>
<dbReference type="HAMAP" id="MF_01965">
    <property type="entry name" value="NADHX_dehydratase"/>
    <property type="match status" value="1"/>
</dbReference>
<dbReference type="InterPro" id="IPR036652">
    <property type="entry name" value="YjeF_N_dom_sf"/>
</dbReference>
<evidence type="ECO:0000256" key="15">
    <source>
        <dbReference type="ARBA" id="ARBA00048238"/>
    </source>
</evidence>
<dbReference type="NCBIfam" id="TIGR00197">
    <property type="entry name" value="yjeF_nterm"/>
    <property type="match status" value="1"/>
</dbReference>
<dbReference type="NCBIfam" id="TIGR00196">
    <property type="entry name" value="yjeF_cterm"/>
    <property type="match status" value="1"/>
</dbReference>
<evidence type="ECO:0000256" key="8">
    <source>
        <dbReference type="ARBA" id="ARBA00022857"/>
    </source>
</evidence>
<dbReference type="EC" id="5.1.99.6" evidence="19"/>
<evidence type="ECO:0000256" key="14">
    <source>
        <dbReference type="ARBA" id="ARBA00025153"/>
    </source>
</evidence>
<keyword evidence="13" id="KW-0511">Multifunctional enzyme</keyword>
<organism evidence="22 23">
    <name type="scientific">Saccharobesus litoralis</name>
    <dbReference type="NCBI Taxonomy" id="2172099"/>
    <lineage>
        <taxon>Bacteria</taxon>
        <taxon>Pseudomonadati</taxon>
        <taxon>Pseudomonadota</taxon>
        <taxon>Gammaproteobacteria</taxon>
        <taxon>Alteromonadales</taxon>
        <taxon>Alteromonadaceae</taxon>
        <taxon>Saccharobesus</taxon>
    </lineage>
</organism>
<evidence type="ECO:0000256" key="11">
    <source>
        <dbReference type="ARBA" id="ARBA00023235"/>
    </source>
</evidence>
<evidence type="ECO:0000256" key="2">
    <source>
        <dbReference type="ARBA" id="ARBA00000909"/>
    </source>
</evidence>
<dbReference type="PROSITE" id="PS51383">
    <property type="entry name" value="YJEF_C_3"/>
    <property type="match status" value="1"/>
</dbReference>
<dbReference type="SUPFAM" id="SSF53613">
    <property type="entry name" value="Ribokinase-like"/>
    <property type="match status" value="1"/>
</dbReference>
<comment type="function">
    <text evidence="14 19">Bifunctional enzyme that catalyzes the epimerization of the S- and R-forms of NAD(P)HX and the dehydration of the S-form of NAD(P)HX at the expense of ADP, which is converted to AMP. This allows the repair of both epimers of NAD(P)HX, a damaged form of NAD(P)H that is a result of enzymatic or heat-dependent hydration.</text>
</comment>
<feature type="binding site" evidence="17">
    <location>
        <position position="325"/>
    </location>
    <ligand>
        <name>(6S)-NADPHX</name>
        <dbReference type="ChEBI" id="CHEBI:64076"/>
    </ligand>
</feature>
<dbReference type="RefSeq" id="WP_108604555.1">
    <property type="nucleotide sequence ID" value="NZ_CP026604.1"/>
</dbReference>
<keyword evidence="5 18" id="KW-0479">Metal-binding</keyword>
<dbReference type="InterPro" id="IPR000631">
    <property type="entry name" value="CARKD"/>
</dbReference>
<comment type="cofactor">
    <cofactor evidence="18 19">
        <name>K(+)</name>
        <dbReference type="ChEBI" id="CHEBI:29103"/>
    </cofactor>
    <text evidence="18 19">Binds 1 potassium ion per subunit.</text>
</comment>
<evidence type="ECO:0000256" key="18">
    <source>
        <dbReference type="HAMAP-Rule" id="MF_01966"/>
    </source>
</evidence>
<evidence type="ECO:0000259" key="21">
    <source>
        <dbReference type="PROSITE" id="PS51385"/>
    </source>
</evidence>
<evidence type="ECO:0000256" key="6">
    <source>
        <dbReference type="ARBA" id="ARBA00022741"/>
    </source>
</evidence>
<evidence type="ECO:0000256" key="17">
    <source>
        <dbReference type="HAMAP-Rule" id="MF_01965"/>
    </source>
</evidence>
<comment type="catalytic activity">
    <reaction evidence="16 17 19">
        <text>(6S)-NADPHX + ADP = AMP + phosphate + NADPH + H(+)</text>
        <dbReference type="Rhea" id="RHEA:32235"/>
        <dbReference type="ChEBI" id="CHEBI:15378"/>
        <dbReference type="ChEBI" id="CHEBI:43474"/>
        <dbReference type="ChEBI" id="CHEBI:57783"/>
        <dbReference type="ChEBI" id="CHEBI:64076"/>
        <dbReference type="ChEBI" id="CHEBI:456215"/>
        <dbReference type="ChEBI" id="CHEBI:456216"/>
        <dbReference type="EC" id="4.2.1.136"/>
    </reaction>
</comment>
<comment type="catalytic activity">
    <reaction evidence="2 18 19">
        <text>(6R)-NADPHX = (6S)-NADPHX</text>
        <dbReference type="Rhea" id="RHEA:32227"/>
        <dbReference type="ChEBI" id="CHEBI:64076"/>
        <dbReference type="ChEBI" id="CHEBI:64077"/>
        <dbReference type="EC" id="5.1.99.6"/>
    </reaction>
</comment>
<dbReference type="KEGG" id="cate:C2869_19770"/>
<comment type="catalytic activity">
    <reaction evidence="15 17 19">
        <text>(6S)-NADHX + ADP = AMP + phosphate + NADH + H(+)</text>
        <dbReference type="Rhea" id="RHEA:32223"/>
        <dbReference type="ChEBI" id="CHEBI:15378"/>
        <dbReference type="ChEBI" id="CHEBI:43474"/>
        <dbReference type="ChEBI" id="CHEBI:57945"/>
        <dbReference type="ChEBI" id="CHEBI:64074"/>
        <dbReference type="ChEBI" id="CHEBI:456215"/>
        <dbReference type="ChEBI" id="CHEBI:456216"/>
        <dbReference type="EC" id="4.2.1.136"/>
    </reaction>
</comment>
<feature type="binding site" evidence="18">
    <location>
        <position position="164"/>
    </location>
    <ligand>
        <name>K(+)</name>
        <dbReference type="ChEBI" id="CHEBI:29103"/>
    </ligand>
</feature>
<comment type="subunit">
    <text evidence="17">Homotetramer.</text>
</comment>
<dbReference type="InterPro" id="IPR004443">
    <property type="entry name" value="YjeF_N_dom"/>
</dbReference>
<evidence type="ECO:0000256" key="16">
    <source>
        <dbReference type="ARBA" id="ARBA00049209"/>
    </source>
</evidence>
<dbReference type="GO" id="GO:0046872">
    <property type="term" value="F:metal ion binding"/>
    <property type="evidence" value="ECO:0007669"/>
    <property type="project" value="UniProtKB-UniRule"/>
</dbReference>
<dbReference type="AlphaFoldDB" id="A0A2S0VWM4"/>
<comment type="cofactor">
    <cofactor evidence="17">
        <name>Mg(2+)</name>
        <dbReference type="ChEBI" id="CHEBI:18420"/>
    </cofactor>
</comment>
<dbReference type="GO" id="GO:0046496">
    <property type="term" value="P:nicotinamide nucleotide metabolic process"/>
    <property type="evidence" value="ECO:0007669"/>
    <property type="project" value="UniProtKB-UniRule"/>
</dbReference>
<protein>
    <recommendedName>
        <fullName evidence="19">Bifunctional NAD(P)H-hydrate repair enzyme</fullName>
    </recommendedName>
    <alternativeName>
        <fullName evidence="19">Nicotinamide nucleotide repair protein</fullName>
    </alternativeName>
    <domain>
        <recommendedName>
            <fullName evidence="19">ADP-dependent (S)-NAD(P)H-hydrate dehydratase</fullName>
            <ecNumber evidence="19">4.2.1.136</ecNumber>
        </recommendedName>
        <alternativeName>
            <fullName evidence="19">ADP-dependent NAD(P)HX dehydratase</fullName>
        </alternativeName>
    </domain>
    <domain>
        <recommendedName>
            <fullName evidence="19">NAD(P)H-hydrate epimerase</fullName>
            <ecNumber evidence="19">5.1.99.6</ecNumber>
        </recommendedName>
    </domain>
</protein>
<comment type="similarity">
    <text evidence="3 19">In the N-terminal section; belongs to the NnrE/AIBP family.</text>
</comment>
<accession>A0A2S0VWM4</accession>
<dbReference type="PANTHER" id="PTHR12592">
    <property type="entry name" value="ATP-DEPENDENT (S)-NAD(P)H-HYDRATE DEHYDRATASE FAMILY MEMBER"/>
    <property type="match status" value="1"/>
</dbReference>
<reference evidence="22 23" key="1">
    <citation type="submission" date="2018-01" db="EMBL/GenBank/DDBJ databases">
        <title>Genome sequence of a Cantenovulum-like bacteria.</title>
        <authorList>
            <person name="Tan W.R."/>
            <person name="Lau N.-S."/>
            <person name="Go F."/>
            <person name="Amirul A.-A.A."/>
        </authorList>
    </citation>
    <scope>NUCLEOTIDE SEQUENCE [LARGE SCALE GENOMIC DNA]</scope>
    <source>
        <strain evidence="22 23">CCB-QB4</strain>
    </source>
</reference>
<name>A0A2S0VWM4_9ALTE</name>
<evidence type="ECO:0000256" key="10">
    <source>
        <dbReference type="ARBA" id="ARBA00023027"/>
    </source>
</evidence>
<evidence type="ECO:0000313" key="23">
    <source>
        <dbReference type="Proteomes" id="UP000244441"/>
    </source>
</evidence>
<dbReference type="SUPFAM" id="SSF64153">
    <property type="entry name" value="YjeF N-terminal domain-like"/>
    <property type="match status" value="1"/>
</dbReference>
<feature type="binding site" evidence="17">
    <location>
        <position position="263"/>
    </location>
    <ligand>
        <name>(6S)-NADPHX</name>
        <dbReference type="ChEBI" id="CHEBI:64076"/>
    </ligand>
</feature>
<keyword evidence="9 18" id="KW-0630">Potassium</keyword>
<dbReference type="GO" id="GO:0005524">
    <property type="term" value="F:ATP binding"/>
    <property type="evidence" value="ECO:0007669"/>
    <property type="project" value="UniProtKB-UniRule"/>
</dbReference>
<evidence type="ECO:0000256" key="5">
    <source>
        <dbReference type="ARBA" id="ARBA00022723"/>
    </source>
</evidence>
<evidence type="ECO:0000256" key="12">
    <source>
        <dbReference type="ARBA" id="ARBA00023239"/>
    </source>
</evidence>
<dbReference type="Gene3D" id="3.40.50.10260">
    <property type="entry name" value="YjeF N-terminal domain"/>
    <property type="match status" value="1"/>
</dbReference>
<evidence type="ECO:0000256" key="7">
    <source>
        <dbReference type="ARBA" id="ARBA00022840"/>
    </source>
</evidence>
<dbReference type="InterPro" id="IPR030677">
    <property type="entry name" value="Nnr"/>
</dbReference>
<dbReference type="PIRSF" id="PIRSF017184">
    <property type="entry name" value="Nnr"/>
    <property type="match status" value="1"/>
</dbReference>
<evidence type="ECO:0000256" key="3">
    <source>
        <dbReference type="ARBA" id="ARBA00006001"/>
    </source>
</evidence>
<comment type="similarity">
    <text evidence="18">Belongs to the NnrE/AIBP family.</text>
</comment>
<evidence type="ECO:0000259" key="20">
    <source>
        <dbReference type="PROSITE" id="PS51383"/>
    </source>
</evidence>
<feature type="binding site" evidence="17">
    <location>
        <position position="437"/>
    </location>
    <ligand>
        <name>(6S)-NADPHX</name>
        <dbReference type="ChEBI" id="CHEBI:64076"/>
    </ligand>
</feature>
<keyword evidence="10 17" id="KW-0520">NAD</keyword>
<keyword evidence="11 18" id="KW-0413">Isomerase</keyword>
<dbReference type="Pfam" id="PF03853">
    <property type="entry name" value="YjeF_N"/>
    <property type="match status" value="1"/>
</dbReference>
<comment type="function">
    <text evidence="17">Catalyzes the dehydration of the S-form of NAD(P)HX at the expense of ADP, which is converted to AMP. Together with NAD(P)HX epimerase, which catalyzes the epimerization of the S- and R-forms, the enzyme allows the repair of both epimers of NAD(P)HX, a damaged form of NAD(P)H that is a result of enzymatic or heat-dependent hydration.</text>
</comment>
<dbReference type="EC" id="4.2.1.136" evidence="19"/>
<comment type="catalytic activity">
    <reaction evidence="1 18 19">
        <text>(6R)-NADHX = (6S)-NADHX</text>
        <dbReference type="Rhea" id="RHEA:32215"/>
        <dbReference type="ChEBI" id="CHEBI:64074"/>
        <dbReference type="ChEBI" id="CHEBI:64075"/>
        <dbReference type="EC" id="5.1.99.6"/>
    </reaction>
</comment>
<dbReference type="OrthoDB" id="9806925at2"/>
<dbReference type="PANTHER" id="PTHR12592:SF0">
    <property type="entry name" value="ATP-DEPENDENT (S)-NAD(P)H-HYDRATE DEHYDRATASE"/>
    <property type="match status" value="1"/>
</dbReference>
<feature type="binding site" evidence="17">
    <location>
        <begin position="408"/>
        <end position="412"/>
    </location>
    <ligand>
        <name>AMP</name>
        <dbReference type="ChEBI" id="CHEBI:456215"/>
    </ligand>
</feature>